<dbReference type="GO" id="GO:0003677">
    <property type="term" value="F:DNA binding"/>
    <property type="evidence" value="ECO:0007669"/>
    <property type="project" value="UniProtKB-KW"/>
</dbReference>
<protein>
    <submittedName>
        <fullName evidence="1">DNA-binding protein</fullName>
    </submittedName>
</protein>
<dbReference type="Proteomes" id="UP001595583">
    <property type="component" value="Unassembled WGS sequence"/>
</dbReference>
<dbReference type="RefSeq" id="WP_378221633.1">
    <property type="nucleotide sequence ID" value="NZ_JBHRTK010000013.1"/>
</dbReference>
<dbReference type="EMBL" id="JBHRTK010000013">
    <property type="protein sequence ID" value="MFC3207400.1"/>
    <property type="molecule type" value="Genomic_DNA"/>
</dbReference>
<comment type="caution">
    <text evidence="1">The sequence shown here is derived from an EMBL/GenBank/DDBJ whole genome shotgun (WGS) entry which is preliminary data.</text>
</comment>
<sequence>MTIDEALSRPTISVPDAGKLFFGLARNAAYEAARSGDIPTIKIGGRIMVPVVPLAEKLGLRATIGRAA</sequence>
<organism evidence="1 2">
    <name type="scientific">Aquamicrobium soli</name>
    <dbReference type="NCBI Taxonomy" id="1811518"/>
    <lineage>
        <taxon>Bacteria</taxon>
        <taxon>Pseudomonadati</taxon>
        <taxon>Pseudomonadota</taxon>
        <taxon>Alphaproteobacteria</taxon>
        <taxon>Hyphomicrobiales</taxon>
        <taxon>Phyllobacteriaceae</taxon>
        <taxon>Aquamicrobium</taxon>
    </lineage>
</organism>
<keyword evidence="2" id="KW-1185">Reference proteome</keyword>
<gene>
    <name evidence="1" type="ORF">ACFOHJ_14330</name>
</gene>
<accession>A0ABV7KD00</accession>
<keyword evidence="1" id="KW-0238">DNA-binding</keyword>
<evidence type="ECO:0000313" key="2">
    <source>
        <dbReference type="Proteomes" id="UP001595583"/>
    </source>
</evidence>
<reference evidence="2" key="1">
    <citation type="journal article" date="2019" name="Int. J. Syst. Evol. Microbiol.">
        <title>The Global Catalogue of Microorganisms (GCM) 10K type strain sequencing project: providing services to taxonomists for standard genome sequencing and annotation.</title>
        <authorList>
            <consortium name="The Broad Institute Genomics Platform"/>
            <consortium name="The Broad Institute Genome Sequencing Center for Infectious Disease"/>
            <person name="Wu L."/>
            <person name="Ma J."/>
        </authorList>
    </citation>
    <scope>NUCLEOTIDE SEQUENCE [LARGE SCALE GENOMIC DNA]</scope>
    <source>
        <strain evidence="2">KCTC 52165</strain>
    </source>
</reference>
<proteinExistence type="predicted"/>
<evidence type="ECO:0000313" key="1">
    <source>
        <dbReference type="EMBL" id="MFC3207400.1"/>
    </source>
</evidence>
<name>A0ABV7KD00_9HYPH</name>